<dbReference type="InterPro" id="IPR036259">
    <property type="entry name" value="MFS_trans_sf"/>
</dbReference>
<feature type="transmembrane region" description="Helical" evidence="9">
    <location>
        <begin position="378"/>
        <end position="400"/>
    </location>
</feature>
<evidence type="ECO:0000256" key="5">
    <source>
        <dbReference type="ARBA" id="ARBA00022989"/>
    </source>
</evidence>
<feature type="transmembrane region" description="Helical" evidence="9">
    <location>
        <begin position="446"/>
        <end position="464"/>
    </location>
</feature>
<proteinExistence type="inferred from homology"/>
<dbReference type="Proteomes" id="UP001163105">
    <property type="component" value="Unassembled WGS sequence"/>
</dbReference>
<feature type="domain" description="Major facilitator superfamily (MFS) profile" evidence="10">
    <location>
        <begin position="92"/>
        <end position="532"/>
    </location>
</feature>
<feature type="transmembrane region" description="Helical" evidence="9">
    <location>
        <begin position="257"/>
        <end position="278"/>
    </location>
</feature>
<evidence type="ECO:0000259" key="10">
    <source>
        <dbReference type="PROSITE" id="PS50850"/>
    </source>
</evidence>
<dbReference type="InterPro" id="IPR005829">
    <property type="entry name" value="Sugar_transporter_CS"/>
</dbReference>
<dbReference type="PROSITE" id="PS00216">
    <property type="entry name" value="SUGAR_TRANSPORT_1"/>
    <property type="match status" value="1"/>
</dbReference>
<dbReference type="PANTHER" id="PTHR48022">
    <property type="entry name" value="PLASTIDIC GLUCOSE TRANSPORTER 4"/>
    <property type="match status" value="1"/>
</dbReference>
<organism evidence="11 12">
    <name type="scientific">Purpureocillium lavendulum</name>
    <dbReference type="NCBI Taxonomy" id="1247861"/>
    <lineage>
        <taxon>Eukaryota</taxon>
        <taxon>Fungi</taxon>
        <taxon>Dikarya</taxon>
        <taxon>Ascomycota</taxon>
        <taxon>Pezizomycotina</taxon>
        <taxon>Sordariomycetes</taxon>
        <taxon>Hypocreomycetidae</taxon>
        <taxon>Hypocreales</taxon>
        <taxon>Ophiocordycipitaceae</taxon>
        <taxon>Purpureocillium</taxon>
    </lineage>
</organism>
<evidence type="ECO:0000256" key="7">
    <source>
        <dbReference type="RuleBase" id="RU003346"/>
    </source>
</evidence>
<feature type="transmembrane region" description="Helical" evidence="9">
    <location>
        <begin position="476"/>
        <end position="497"/>
    </location>
</feature>
<comment type="subcellular location">
    <subcellularLocation>
        <location evidence="1">Membrane</location>
        <topology evidence="1">Multi-pass membrane protein</topology>
    </subcellularLocation>
</comment>
<feature type="transmembrane region" description="Helical" evidence="9">
    <location>
        <begin position="192"/>
        <end position="214"/>
    </location>
</feature>
<dbReference type="Gene3D" id="1.20.1250.20">
    <property type="entry name" value="MFS general substrate transporter like domains"/>
    <property type="match status" value="1"/>
</dbReference>
<reference evidence="11" key="1">
    <citation type="submission" date="2023-01" db="EMBL/GenBank/DDBJ databases">
        <title>The growth and conidiation of Purpureocillium lavendulum are regulated by nitrogen source and histone H3K14 acetylation.</title>
        <authorList>
            <person name="Tang P."/>
            <person name="Han J."/>
            <person name="Zhang C."/>
            <person name="Tang P."/>
            <person name="Qi F."/>
            <person name="Zhang K."/>
            <person name="Liang L."/>
        </authorList>
    </citation>
    <scope>NUCLEOTIDE SEQUENCE</scope>
    <source>
        <strain evidence="11">YMF1.00683</strain>
    </source>
</reference>
<evidence type="ECO:0000256" key="6">
    <source>
        <dbReference type="ARBA" id="ARBA00023136"/>
    </source>
</evidence>
<keyword evidence="6 9" id="KW-0472">Membrane</keyword>
<dbReference type="PROSITE" id="PS50850">
    <property type="entry name" value="MFS"/>
    <property type="match status" value="1"/>
</dbReference>
<comment type="similarity">
    <text evidence="2 7">Belongs to the major facilitator superfamily. Sugar transporter (TC 2.A.1.1) family.</text>
</comment>
<sequence>MAATADRQDTTKMAAADEHNLHHDEGDGDRPHVHHQPPSDEKHAAAAAVRDSVANKPHGAVAADAELVEAIRAENQLTFGQALRLYPKAIGWSAFVSMGVIMLAFDPQLIGNLYSTPQFQRDFGYEFEGEYVIEASWQTGLSMGNPIGQVVGALFAAYPMEWFGRKRTFAACVILTSALVFIQFFARSLNVLLAGELLAGLVLGQFVVIAPAYASEVCPTAVRGHLTAYVNLCFVMGQLLGNGVTAGTQKLDNHWAYSIPFALQWFWCAVIIPGMFFIPESPWWLVRKGRMEDAEASLRRLASSKVNVAASLAFIVETDRLEQELEAGSTYMDCFRKVNLRRTEISIGVYCAQVMSGIYLINYGTYFFQQAGLPTDEAFNMAVGFLAVGFVGTLVSWGLMVRIGRRVLFVWGLGMLTFLQLLIGILDCIPGRPSGAIWAESVLMLVWNFFYDISIGPICFVLLSECSATRVRSKSIAIATAAQAILGIVMTVAIPYLENPAEANIQGKLGFFFGGLAGMCLVWSYFRVPETIGRTYEELDLLFDHSVPARKFKGYRLEGAISSANKEEERLTKSA</sequence>
<dbReference type="FunFam" id="1.20.1250.20:FF:000078">
    <property type="entry name" value="MFS maltose transporter, putative"/>
    <property type="match status" value="1"/>
</dbReference>
<evidence type="ECO:0000256" key="8">
    <source>
        <dbReference type="SAM" id="MobiDB-lite"/>
    </source>
</evidence>
<evidence type="ECO:0000256" key="2">
    <source>
        <dbReference type="ARBA" id="ARBA00010992"/>
    </source>
</evidence>
<gene>
    <name evidence="11" type="primary">MAL</name>
    <name evidence="11" type="ORF">O9K51_05946</name>
</gene>
<dbReference type="EMBL" id="JAQHRD010000004">
    <property type="protein sequence ID" value="KAJ6442387.1"/>
    <property type="molecule type" value="Genomic_DNA"/>
</dbReference>
<dbReference type="InterPro" id="IPR050360">
    <property type="entry name" value="MFS_Sugar_Transporters"/>
</dbReference>
<comment type="caution">
    <text evidence="11">The sequence shown here is derived from an EMBL/GenBank/DDBJ whole genome shotgun (WGS) entry which is preliminary data.</text>
</comment>
<feature type="transmembrane region" description="Helical" evidence="9">
    <location>
        <begin position="407"/>
        <end position="426"/>
    </location>
</feature>
<name>A0AB34FTE6_9HYPO</name>
<keyword evidence="5 9" id="KW-1133">Transmembrane helix</keyword>
<dbReference type="GO" id="GO:0005351">
    <property type="term" value="F:carbohydrate:proton symporter activity"/>
    <property type="evidence" value="ECO:0007669"/>
    <property type="project" value="TreeGrafter"/>
</dbReference>
<dbReference type="GO" id="GO:0016020">
    <property type="term" value="C:membrane"/>
    <property type="evidence" value="ECO:0007669"/>
    <property type="project" value="UniProtKB-SubCell"/>
</dbReference>
<evidence type="ECO:0000256" key="1">
    <source>
        <dbReference type="ARBA" id="ARBA00004141"/>
    </source>
</evidence>
<dbReference type="PANTHER" id="PTHR48022:SF83">
    <property type="entry name" value="MAJOR FACILITATOR SUPERFAMILY (MFS) PROFILE DOMAIN-CONTAINING PROTEIN"/>
    <property type="match status" value="1"/>
</dbReference>
<evidence type="ECO:0000256" key="4">
    <source>
        <dbReference type="ARBA" id="ARBA00022692"/>
    </source>
</evidence>
<evidence type="ECO:0000256" key="3">
    <source>
        <dbReference type="ARBA" id="ARBA00022448"/>
    </source>
</evidence>
<dbReference type="InterPro" id="IPR003663">
    <property type="entry name" value="Sugar/inositol_transpt"/>
</dbReference>
<protein>
    <submittedName>
        <fullName evidence="11">MFS maltose permease MalP</fullName>
    </submittedName>
</protein>
<keyword evidence="3 7" id="KW-0813">Transport</keyword>
<feature type="transmembrane region" description="Helical" evidence="9">
    <location>
        <begin position="85"/>
        <end position="105"/>
    </location>
</feature>
<keyword evidence="4 9" id="KW-0812">Transmembrane</keyword>
<dbReference type="SUPFAM" id="SSF103473">
    <property type="entry name" value="MFS general substrate transporter"/>
    <property type="match status" value="1"/>
</dbReference>
<evidence type="ECO:0000256" key="9">
    <source>
        <dbReference type="SAM" id="Phobius"/>
    </source>
</evidence>
<feature type="transmembrane region" description="Helical" evidence="9">
    <location>
        <begin position="509"/>
        <end position="526"/>
    </location>
</feature>
<dbReference type="AlphaFoldDB" id="A0AB34FTE6"/>
<feature type="compositionally biased region" description="Basic and acidic residues" evidence="8">
    <location>
        <begin position="1"/>
        <end position="44"/>
    </location>
</feature>
<keyword evidence="12" id="KW-1185">Reference proteome</keyword>
<feature type="transmembrane region" description="Helical" evidence="9">
    <location>
        <begin position="168"/>
        <end position="186"/>
    </location>
</feature>
<feature type="transmembrane region" description="Helical" evidence="9">
    <location>
        <begin position="345"/>
        <end position="366"/>
    </location>
</feature>
<accession>A0AB34FTE6</accession>
<dbReference type="NCBIfam" id="TIGR00879">
    <property type="entry name" value="SP"/>
    <property type="match status" value="1"/>
</dbReference>
<dbReference type="InterPro" id="IPR005828">
    <property type="entry name" value="MFS_sugar_transport-like"/>
</dbReference>
<dbReference type="Pfam" id="PF00083">
    <property type="entry name" value="Sugar_tr"/>
    <property type="match status" value="1"/>
</dbReference>
<feature type="region of interest" description="Disordered" evidence="8">
    <location>
        <begin position="1"/>
        <end position="49"/>
    </location>
</feature>
<feature type="transmembrane region" description="Helical" evidence="9">
    <location>
        <begin position="226"/>
        <end position="245"/>
    </location>
</feature>
<evidence type="ECO:0000313" key="12">
    <source>
        <dbReference type="Proteomes" id="UP001163105"/>
    </source>
</evidence>
<dbReference type="InterPro" id="IPR020846">
    <property type="entry name" value="MFS_dom"/>
</dbReference>
<evidence type="ECO:0000313" key="11">
    <source>
        <dbReference type="EMBL" id="KAJ6442387.1"/>
    </source>
</evidence>